<dbReference type="AlphaFoldDB" id="A0A0N4VMX5"/>
<organism evidence="1">
    <name type="scientific">Enterobius vermicularis</name>
    <name type="common">Human pinworm</name>
    <dbReference type="NCBI Taxonomy" id="51028"/>
    <lineage>
        <taxon>Eukaryota</taxon>
        <taxon>Metazoa</taxon>
        <taxon>Ecdysozoa</taxon>
        <taxon>Nematoda</taxon>
        <taxon>Chromadorea</taxon>
        <taxon>Rhabditida</taxon>
        <taxon>Spirurina</taxon>
        <taxon>Oxyuridomorpha</taxon>
        <taxon>Oxyuroidea</taxon>
        <taxon>Oxyuridae</taxon>
        <taxon>Enterobius</taxon>
    </lineage>
</organism>
<dbReference type="WBParaSite" id="EVEC_0001231501-mRNA-1">
    <property type="protein sequence ID" value="EVEC_0001231501-mRNA-1"/>
    <property type="gene ID" value="EVEC_0001231501"/>
</dbReference>
<proteinExistence type="predicted"/>
<reference evidence="1" key="1">
    <citation type="submission" date="2017-02" db="UniProtKB">
        <authorList>
            <consortium name="WormBaseParasite"/>
        </authorList>
    </citation>
    <scope>IDENTIFICATION</scope>
</reference>
<evidence type="ECO:0000313" key="1">
    <source>
        <dbReference type="WBParaSite" id="EVEC_0001231501-mRNA-1"/>
    </source>
</evidence>
<protein>
    <submittedName>
        <fullName evidence="1">Uncharacterized protein</fullName>
    </submittedName>
</protein>
<sequence length="166" mass="18025">LVVSDLYSSDHFAIIQVPTTDAPPPPLLVARHIEISSIDSGRPSSDSNGYDCSSSPVSYPSLSTQCPNRTREDAKILQPANLNRPIGYEPALCDPMPQFERKIAGASGMSLVHDALYRGHVQASSRRKNSIGHYQDPNSFRLMAYDNEPHAAPASVPVINNNSVLV</sequence>
<accession>A0A0N4VMX5</accession>
<name>A0A0N4VMX5_ENTVE</name>